<keyword evidence="3 8" id="KW-0819">tRNA processing</keyword>
<dbReference type="HAMAP" id="MF_01445">
    <property type="entry name" value="TsaD"/>
    <property type="match status" value="1"/>
</dbReference>
<feature type="domain" description="Gcp-like" evidence="9">
    <location>
        <begin position="26"/>
        <end position="299"/>
    </location>
</feature>
<comment type="catalytic activity">
    <reaction evidence="7 8">
        <text>L-threonylcarbamoyladenylate + adenosine(37) in tRNA = N(6)-L-threonylcarbamoyladenosine(37) in tRNA + AMP + H(+)</text>
        <dbReference type="Rhea" id="RHEA:37059"/>
        <dbReference type="Rhea" id="RHEA-COMP:10162"/>
        <dbReference type="Rhea" id="RHEA-COMP:10163"/>
        <dbReference type="ChEBI" id="CHEBI:15378"/>
        <dbReference type="ChEBI" id="CHEBI:73682"/>
        <dbReference type="ChEBI" id="CHEBI:74411"/>
        <dbReference type="ChEBI" id="CHEBI:74418"/>
        <dbReference type="ChEBI" id="CHEBI:456215"/>
        <dbReference type="EC" id="2.3.1.234"/>
    </reaction>
</comment>
<dbReference type="GO" id="GO:0005737">
    <property type="term" value="C:cytoplasm"/>
    <property type="evidence" value="ECO:0007669"/>
    <property type="project" value="UniProtKB-SubCell"/>
</dbReference>
<feature type="binding site" evidence="8">
    <location>
        <position position="176"/>
    </location>
    <ligand>
        <name>substrate</name>
    </ligand>
</feature>
<dbReference type="InterPro" id="IPR043129">
    <property type="entry name" value="ATPase_NBD"/>
</dbReference>
<dbReference type="EMBL" id="PSZO01000020">
    <property type="protein sequence ID" value="TCG10817.1"/>
    <property type="molecule type" value="Genomic_DNA"/>
</dbReference>
<dbReference type="GO" id="GO:0061711">
    <property type="term" value="F:tRNA N(6)-L-threonylcarbamoyladenine synthase activity"/>
    <property type="evidence" value="ECO:0007669"/>
    <property type="project" value="UniProtKB-EC"/>
</dbReference>
<dbReference type="RefSeq" id="WP_131599428.1">
    <property type="nucleotide sequence ID" value="NZ_CBDBYK010000009.1"/>
</dbReference>
<dbReference type="Gene3D" id="3.30.420.40">
    <property type="match status" value="2"/>
</dbReference>
<feature type="binding site" evidence="8">
    <location>
        <position position="292"/>
    </location>
    <ligand>
        <name>Fe cation</name>
        <dbReference type="ChEBI" id="CHEBI:24875"/>
    </ligand>
</feature>
<comment type="function">
    <text evidence="8">Required for the formation of a threonylcarbamoyl group on adenosine at position 37 (t(6)A37) in tRNAs that read codons beginning with adenine. Is involved in the transfer of the threonylcarbamoyl moiety of threonylcarbamoyl-AMP (TC-AMP) to the N6 group of A37, together with TsaE and TsaB. TsaD likely plays a direct catalytic role in this reaction.</text>
</comment>
<keyword evidence="4 8" id="KW-0479">Metal-binding</keyword>
<keyword evidence="5 8" id="KW-0408">Iron</keyword>
<dbReference type="PRINTS" id="PR00789">
    <property type="entry name" value="OSIALOPTASE"/>
</dbReference>
<dbReference type="NCBIfam" id="TIGR00329">
    <property type="entry name" value="gcp_kae1"/>
    <property type="match status" value="1"/>
</dbReference>
<accession>A0A4R0XSW3</accession>
<evidence type="ECO:0000256" key="3">
    <source>
        <dbReference type="ARBA" id="ARBA00022694"/>
    </source>
</evidence>
<dbReference type="InterPro" id="IPR022450">
    <property type="entry name" value="TsaD"/>
</dbReference>
<feature type="binding site" evidence="8">
    <location>
        <begin position="130"/>
        <end position="134"/>
    </location>
    <ligand>
        <name>substrate</name>
    </ligand>
</feature>
<dbReference type="GO" id="GO:0005506">
    <property type="term" value="F:iron ion binding"/>
    <property type="evidence" value="ECO:0007669"/>
    <property type="project" value="UniProtKB-UniRule"/>
</dbReference>
<evidence type="ECO:0000256" key="8">
    <source>
        <dbReference type="HAMAP-Rule" id="MF_01445"/>
    </source>
</evidence>
<evidence type="ECO:0000256" key="6">
    <source>
        <dbReference type="ARBA" id="ARBA00023315"/>
    </source>
</evidence>
<keyword evidence="1 8" id="KW-0963">Cytoplasm</keyword>
<protein>
    <recommendedName>
        <fullName evidence="8">tRNA N6-adenosine threonylcarbamoyltransferase</fullName>
        <ecNumber evidence="8">2.3.1.234</ecNumber>
    </recommendedName>
    <alternativeName>
        <fullName evidence="8">N6-L-threonylcarbamoyladenine synthase</fullName>
        <shortName evidence="8">t(6)A synthase</shortName>
    </alternativeName>
    <alternativeName>
        <fullName evidence="8">t(6)A37 threonylcarbamoyladenosine biosynthesis protein TsaD</fullName>
    </alternativeName>
    <alternativeName>
        <fullName evidence="8">tRNA threonylcarbamoyladenosine biosynthesis protein TsaD</fullName>
    </alternativeName>
</protein>
<proteinExistence type="inferred from homology"/>
<evidence type="ECO:0000256" key="2">
    <source>
        <dbReference type="ARBA" id="ARBA00022679"/>
    </source>
</evidence>
<evidence type="ECO:0000256" key="1">
    <source>
        <dbReference type="ARBA" id="ARBA00022490"/>
    </source>
</evidence>
<evidence type="ECO:0000259" key="9">
    <source>
        <dbReference type="Pfam" id="PF00814"/>
    </source>
</evidence>
<comment type="similarity">
    <text evidence="8">Belongs to the KAE1 / TsaD family.</text>
</comment>
<dbReference type="Pfam" id="PF00814">
    <property type="entry name" value="TsaD"/>
    <property type="match status" value="1"/>
</dbReference>
<dbReference type="PANTHER" id="PTHR11735:SF6">
    <property type="entry name" value="TRNA N6-ADENOSINE THREONYLCARBAMOYLTRANSFERASE, MITOCHONDRIAL"/>
    <property type="match status" value="1"/>
</dbReference>
<sequence length="307" mass="33372">MKIIGIETSHDDTSIAVIENGEVKVMITYSQIEEHAKFGGVVPEIASREHAMNVAIVLEQIKEKINIDDVDLVAYTKEPGLIGALHMGSLLAHGIAFALEVEIKPINHLTGHIFSSAINHEISYPAIALVVSGGHSQIMLANSPTDIQIVGQTQDDAVGETYDKVARKLELGYPGGPHIDKIAKGYTPTLEFPIPMNDKTLNLSFSGLKSHVINYIHNNKQKGIEIDKKEIAAAFQIAAVTSLMNKTKLAIKKYNPKCIILAGGVSANSMVREKFVELHENAIIPNLKYATDNGAMIAKTAEILYSK</sequence>
<dbReference type="GO" id="GO:0002949">
    <property type="term" value="P:tRNA threonylcarbamoyladenosine modification"/>
    <property type="evidence" value="ECO:0007669"/>
    <property type="project" value="UniProtKB-UniRule"/>
</dbReference>
<comment type="caution">
    <text evidence="10">The sequence shown here is derived from an EMBL/GenBank/DDBJ whole genome shotgun (WGS) entry which is preliminary data.</text>
</comment>
<organism evidence="10 11">
    <name type="scientific">Mycoplasma marinum</name>
    <dbReference type="NCBI Taxonomy" id="1937190"/>
    <lineage>
        <taxon>Bacteria</taxon>
        <taxon>Bacillati</taxon>
        <taxon>Mycoplasmatota</taxon>
        <taxon>Mollicutes</taxon>
        <taxon>Mycoplasmataceae</taxon>
        <taxon>Mycoplasma</taxon>
    </lineage>
</organism>
<feature type="binding site" evidence="8">
    <location>
        <position position="112"/>
    </location>
    <ligand>
        <name>Fe cation</name>
        <dbReference type="ChEBI" id="CHEBI:24875"/>
    </ligand>
</feature>
<comment type="subcellular location">
    <subcellularLocation>
        <location evidence="8">Cytoplasm</location>
    </subcellularLocation>
</comment>
<feature type="binding site" evidence="8">
    <location>
        <position position="268"/>
    </location>
    <ligand>
        <name>substrate</name>
    </ligand>
</feature>
<name>A0A4R0XSW3_9MOLU</name>
<evidence type="ECO:0000313" key="10">
    <source>
        <dbReference type="EMBL" id="TCG10817.1"/>
    </source>
</evidence>
<dbReference type="NCBIfam" id="TIGR03723">
    <property type="entry name" value="T6A_TsaD_YgjD"/>
    <property type="match status" value="1"/>
</dbReference>
<dbReference type="EC" id="2.3.1.234" evidence="8"/>
<feature type="binding site" evidence="8">
    <location>
        <position position="163"/>
    </location>
    <ligand>
        <name>substrate</name>
    </ligand>
</feature>
<keyword evidence="6 8" id="KW-0012">Acyltransferase</keyword>
<dbReference type="SUPFAM" id="SSF53067">
    <property type="entry name" value="Actin-like ATPase domain"/>
    <property type="match status" value="2"/>
</dbReference>
<dbReference type="OrthoDB" id="9806197at2"/>
<dbReference type="AlphaFoldDB" id="A0A4R0XSW3"/>
<feature type="binding site" evidence="8">
    <location>
        <position position="108"/>
    </location>
    <ligand>
        <name>Fe cation</name>
        <dbReference type="ChEBI" id="CHEBI:24875"/>
    </ligand>
</feature>
<dbReference type="FunFam" id="3.30.420.40:FF:000040">
    <property type="entry name" value="tRNA N6-adenosine threonylcarbamoyltransferase"/>
    <property type="match status" value="1"/>
</dbReference>
<reference evidence="10 11" key="1">
    <citation type="submission" date="2018-02" db="EMBL/GenBank/DDBJ databases">
        <title>Mycoplasma marinum and Mycoplasma todarodis sp. nov., moderately halophilic and psychrotolerant mycoplasmas isolated from cephalopods.</title>
        <authorList>
            <person name="Viver T."/>
        </authorList>
    </citation>
    <scope>NUCLEOTIDE SEQUENCE [LARGE SCALE GENOMIC DNA]</scope>
    <source>
        <strain evidence="10 11">PE</strain>
    </source>
</reference>
<feature type="binding site" evidence="8">
    <location>
        <position position="180"/>
    </location>
    <ligand>
        <name>substrate</name>
    </ligand>
</feature>
<evidence type="ECO:0000256" key="4">
    <source>
        <dbReference type="ARBA" id="ARBA00022723"/>
    </source>
</evidence>
<dbReference type="InterPro" id="IPR000905">
    <property type="entry name" value="Gcp-like_dom"/>
</dbReference>
<dbReference type="Proteomes" id="UP000294192">
    <property type="component" value="Unassembled WGS sequence"/>
</dbReference>
<dbReference type="PANTHER" id="PTHR11735">
    <property type="entry name" value="TRNA N6-ADENOSINE THREONYLCARBAMOYLTRANSFERASE"/>
    <property type="match status" value="1"/>
</dbReference>
<comment type="cofactor">
    <cofactor evidence="8">
        <name>Fe(2+)</name>
        <dbReference type="ChEBI" id="CHEBI:29033"/>
    </cofactor>
    <text evidence="8">Binds 1 Fe(2+) ion per subunit.</text>
</comment>
<evidence type="ECO:0000256" key="7">
    <source>
        <dbReference type="ARBA" id="ARBA00048117"/>
    </source>
</evidence>
<dbReference type="InterPro" id="IPR017861">
    <property type="entry name" value="KAE1/TsaD"/>
</dbReference>
<evidence type="ECO:0000256" key="5">
    <source>
        <dbReference type="ARBA" id="ARBA00023004"/>
    </source>
</evidence>
<keyword evidence="11" id="KW-1185">Reference proteome</keyword>
<evidence type="ECO:0000313" key="11">
    <source>
        <dbReference type="Proteomes" id="UP000294192"/>
    </source>
</evidence>
<keyword evidence="2 8" id="KW-0808">Transferase</keyword>
<gene>
    <name evidence="8 10" type="primary">tsaD</name>
    <name evidence="10" type="ORF">C4B24_03755</name>
</gene>